<sequence>MHTRSKAIVAATVAVVVVALVAVLVVRGVIWPNRLLAAQYEVRGVDVSSYQGVVDWPVLAGQDVDFAYVKATEGSGFVDDRFAENLQGARDAGLLVGAYHFFSFESPGRSQAEQVIATVPADEGLLPVAVDVEHYGTFFRDPPDPDKVRAELEVLVATLREHYGVEPVIYATQAAYSRYIVGGFPDSPLWIRAVYLPPRVSDGRDWAFWQYSHRDRLDGYDGEEPFIDVNVFRGDLADLRELRSDG</sequence>
<keyword evidence="3" id="KW-0326">Glycosidase</keyword>
<evidence type="ECO:0000256" key="3">
    <source>
        <dbReference type="ARBA" id="ARBA00023295"/>
    </source>
</evidence>
<dbReference type="PANTHER" id="PTHR34135:SF2">
    <property type="entry name" value="LYSOZYME"/>
    <property type="match status" value="1"/>
</dbReference>
<accession>A0ABU0EFY3</accession>
<dbReference type="InterPro" id="IPR018077">
    <property type="entry name" value="Glyco_hydro_fam25_subgr"/>
</dbReference>
<evidence type="ECO:0000313" key="5">
    <source>
        <dbReference type="Proteomes" id="UP001239626"/>
    </source>
</evidence>
<dbReference type="Gene3D" id="3.20.20.80">
    <property type="entry name" value="Glycosidases"/>
    <property type="match status" value="1"/>
</dbReference>
<keyword evidence="5" id="KW-1185">Reference proteome</keyword>
<dbReference type="SMART" id="SM00641">
    <property type="entry name" value="Glyco_25"/>
    <property type="match status" value="1"/>
</dbReference>
<keyword evidence="2" id="KW-0378">Hydrolase</keyword>
<dbReference type="RefSeq" id="WP_307492718.1">
    <property type="nucleotide sequence ID" value="NZ_JAUSVB010000003.1"/>
</dbReference>
<reference evidence="4 5" key="1">
    <citation type="submission" date="2023-07" db="EMBL/GenBank/DDBJ databases">
        <title>Sorghum-associated microbial communities from plants grown in Nebraska, USA.</title>
        <authorList>
            <person name="Schachtman D."/>
        </authorList>
    </citation>
    <scope>NUCLEOTIDE SEQUENCE [LARGE SCALE GENOMIC DNA]</scope>
    <source>
        <strain evidence="4 5">BE332</strain>
    </source>
</reference>
<comment type="similarity">
    <text evidence="1">Belongs to the glycosyl hydrolase 25 family.</text>
</comment>
<dbReference type="EMBL" id="JAUSVB010000003">
    <property type="protein sequence ID" value="MDQ0374191.1"/>
    <property type="molecule type" value="Genomic_DNA"/>
</dbReference>
<comment type="caution">
    <text evidence="4">The sequence shown here is derived from an EMBL/GenBank/DDBJ whole genome shotgun (WGS) entry which is preliminary data.</text>
</comment>
<dbReference type="PANTHER" id="PTHR34135">
    <property type="entry name" value="LYSOZYME"/>
    <property type="match status" value="1"/>
</dbReference>
<gene>
    <name evidence="4" type="ORF">J2X26_002512</name>
</gene>
<dbReference type="Proteomes" id="UP001239626">
    <property type="component" value="Unassembled WGS sequence"/>
</dbReference>
<dbReference type="Pfam" id="PF01183">
    <property type="entry name" value="Glyco_hydro_25"/>
    <property type="match status" value="1"/>
</dbReference>
<dbReference type="InterPro" id="IPR002053">
    <property type="entry name" value="Glyco_hydro_25"/>
</dbReference>
<organism evidence="4 5">
    <name type="scientific">Cellulomonas humilata</name>
    <dbReference type="NCBI Taxonomy" id="144055"/>
    <lineage>
        <taxon>Bacteria</taxon>
        <taxon>Bacillati</taxon>
        <taxon>Actinomycetota</taxon>
        <taxon>Actinomycetes</taxon>
        <taxon>Micrococcales</taxon>
        <taxon>Cellulomonadaceae</taxon>
        <taxon>Cellulomonas</taxon>
    </lineage>
</organism>
<dbReference type="PROSITE" id="PS51904">
    <property type="entry name" value="GLYCOSYL_HYDROL_F25_2"/>
    <property type="match status" value="1"/>
</dbReference>
<protein>
    <submittedName>
        <fullName evidence="4">Lysozyme</fullName>
    </submittedName>
</protein>
<dbReference type="SUPFAM" id="SSF51445">
    <property type="entry name" value="(Trans)glycosidases"/>
    <property type="match status" value="1"/>
</dbReference>
<proteinExistence type="inferred from homology"/>
<dbReference type="InterPro" id="IPR017853">
    <property type="entry name" value="GH"/>
</dbReference>
<evidence type="ECO:0000313" key="4">
    <source>
        <dbReference type="EMBL" id="MDQ0374191.1"/>
    </source>
</evidence>
<evidence type="ECO:0000256" key="2">
    <source>
        <dbReference type="ARBA" id="ARBA00022801"/>
    </source>
</evidence>
<name>A0ABU0EFY3_9CELL</name>
<evidence type="ECO:0000256" key="1">
    <source>
        <dbReference type="ARBA" id="ARBA00010646"/>
    </source>
</evidence>